<proteinExistence type="predicted"/>
<evidence type="ECO:0000259" key="2">
    <source>
        <dbReference type="SMART" id="SM00062"/>
    </source>
</evidence>
<dbReference type="InterPro" id="IPR001638">
    <property type="entry name" value="Solute-binding_3/MltF_N"/>
</dbReference>
<gene>
    <name evidence="4" type="primary">fliY_2</name>
    <name evidence="4" type="ORF">CLHOM_34420</name>
</gene>
<name>A0A0L6Z6F4_9CLOT</name>
<dbReference type="PANTHER" id="PTHR35936:SF35">
    <property type="entry name" value="L-CYSTINE-BINDING PROTEIN TCYJ"/>
    <property type="match status" value="1"/>
</dbReference>
<dbReference type="PATRIC" id="fig|1121318.3.peg.3440"/>
<dbReference type="GO" id="GO:0015276">
    <property type="term" value="F:ligand-gated monoatomic ion channel activity"/>
    <property type="evidence" value="ECO:0007669"/>
    <property type="project" value="InterPro"/>
</dbReference>
<dbReference type="Proteomes" id="UP000037043">
    <property type="component" value="Unassembled WGS sequence"/>
</dbReference>
<dbReference type="RefSeq" id="WP_052222875.1">
    <property type="nucleotide sequence ID" value="NZ_LHUR01000042.1"/>
</dbReference>
<dbReference type="AlphaFoldDB" id="A0A0L6Z6F4"/>
<accession>A0A0L6Z6F4</accession>
<dbReference type="PANTHER" id="PTHR35936">
    <property type="entry name" value="MEMBRANE-BOUND LYTIC MUREIN TRANSGLYCOSYLASE F"/>
    <property type="match status" value="1"/>
</dbReference>
<evidence type="ECO:0000313" key="5">
    <source>
        <dbReference type="Proteomes" id="UP000037043"/>
    </source>
</evidence>
<dbReference type="Pfam" id="PF00497">
    <property type="entry name" value="SBP_bac_3"/>
    <property type="match status" value="1"/>
</dbReference>
<sequence length="268" mass="29823">MKKIIKLVVTTILMTMVLVGCGTKQEEQKATLLDQIKKSGTMKVGLMGTYPPYNFLNDKNELDGFDADIAKEVAKRIGVKAEFITNEWSGMIAGLEKGKFDIVISQMTITDERKKTMDFSKPYIKNSVNVIVKEDNSTIKTIEDFKGKKIGVGLGTNDETYLRNEAMPKVGNFEIATYNDVITTLLDLNNGRIDATVNNLFAIKPIVDKNNLKVKAVGQPIKEDYAGMAIRKGNPEFLSAIDKALEDMKSDGTYKSIFVKWFGVEPTI</sequence>
<keyword evidence="5" id="KW-1185">Reference proteome</keyword>
<reference evidence="5" key="1">
    <citation type="submission" date="2015-08" db="EMBL/GenBank/DDBJ databases">
        <title>Genome sequence of the strict anaerobe Clostridium homopropionicum LuHBu1 (DSM 5847T).</title>
        <authorList>
            <person name="Poehlein A."/>
            <person name="Beck M."/>
            <person name="Schiel-Bengelsdorf B."/>
            <person name="Bengelsdorf F.R."/>
            <person name="Daniel R."/>
            <person name="Duerre P."/>
        </authorList>
    </citation>
    <scope>NUCLEOTIDE SEQUENCE [LARGE SCALE GENOMIC DNA]</scope>
    <source>
        <strain evidence="5">DSM 5847</strain>
    </source>
</reference>
<dbReference type="SMART" id="SM00079">
    <property type="entry name" value="PBPe"/>
    <property type="match status" value="1"/>
</dbReference>
<feature type="domain" description="Ionotropic glutamate receptor C-terminal" evidence="3">
    <location>
        <begin position="41"/>
        <end position="264"/>
    </location>
</feature>
<feature type="domain" description="Solute-binding protein family 3/N-terminal" evidence="2">
    <location>
        <begin position="41"/>
        <end position="265"/>
    </location>
</feature>
<organism evidence="4 5">
    <name type="scientific">Clostridium homopropionicum DSM 5847</name>
    <dbReference type="NCBI Taxonomy" id="1121318"/>
    <lineage>
        <taxon>Bacteria</taxon>
        <taxon>Bacillati</taxon>
        <taxon>Bacillota</taxon>
        <taxon>Clostridia</taxon>
        <taxon>Eubacteriales</taxon>
        <taxon>Clostridiaceae</taxon>
        <taxon>Clostridium</taxon>
    </lineage>
</organism>
<dbReference type="Gene3D" id="3.40.190.10">
    <property type="entry name" value="Periplasmic binding protein-like II"/>
    <property type="match status" value="2"/>
</dbReference>
<dbReference type="STRING" id="36844.SAMN04488501_10138"/>
<dbReference type="SMART" id="SM00062">
    <property type="entry name" value="PBPb"/>
    <property type="match status" value="1"/>
</dbReference>
<dbReference type="GO" id="GO:0016020">
    <property type="term" value="C:membrane"/>
    <property type="evidence" value="ECO:0007669"/>
    <property type="project" value="InterPro"/>
</dbReference>
<evidence type="ECO:0000259" key="3">
    <source>
        <dbReference type="SMART" id="SM00079"/>
    </source>
</evidence>
<evidence type="ECO:0000313" key="4">
    <source>
        <dbReference type="EMBL" id="KOA18540.1"/>
    </source>
</evidence>
<protein>
    <submittedName>
        <fullName evidence="4">Cystine-binding periplasmic protein</fullName>
    </submittedName>
</protein>
<dbReference type="SUPFAM" id="SSF53850">
    <property type="entry name" value="Periplasmic binding protein-like II"/>
    <property type="match status" value="1"/>
</dbReference>
<evidence type="ECO:0000256" key="1">
    <source>
        <dbReference type="ARBA" id="ARBA00022729"/>
    </source>
</evidence>
<dbReference type="EMBL" id="LHUR01000042">
    <property type="protein sequence ID" value="KOA18540.1"/>
    <property type="molecule type" value="Genomic_DNA"/>
</dbReference>
<comment type="caution">
    <text evidence="4">The sequence shown here is derived from an EMBL/GenBank/DDBJ whole genome shotgun (WGS) entry which is preliminary data.</text>
</comment>
<dbReference type="PROSITE" id="PS51257">
    <property type="entry name" value="PROKAR_LIPOPROTEIN"/>
    <property type="match status" value="1"/>
</dbReference>
<dbReference type="InterPro" id="IPR001320">
    <property type="entry name" value="Iontro_rcpt_C"/>
</dbReference>
<keyword evidence="1" id="KW-0732">Signal</keyword>